<feature type="transmembrane region" description="Helical" evidence="9">
    <location>
        <begin position="679"/>
        <end position="698"/>
    </location>
</feature>
<feature type="region of interest" description="Disordered" evidence="8">
    <location>
        <begin position="986"/>
        <end position="1019"/>
    </location>
</feature>
<feature type="transmembrane region" description="Helical" evidence="9">
    <location>
        <begin position="587"/>
        <end position="612"/>
    </location>
</feature>
<dbReference type="InterPro" id="IPR018043">
    <property type="entry name" value="Na/Gal_symport_CS"/>
</dbReference>
<proteinExistence type="inferred from homology"/>
<evidence type="ECO:0000313" key="11">
    <source>
        <dbReference type="Proteomes" id="UP001515480"/>
    </source>
</evidence>
<feature type="transmembrane region" description="Helical" evidence="9">
    <location>
        <begin position="456"/>
        <end position="479"/>
    </location>
</feature>
<gene>
    <name evidence="10" type="ORF">AB1Y20_003309</name>
</gene>
<feature type="compositionally biased region" description="Low complexity" evidence="8">
    <location>
        <begin position="1"/>
        <end position="13"/>
    </location>
</feature>
<keyword evidence="6 9" id="KW-1133">Transmembrane helix</keyword>
<feature type="compositionally biased region" description="Basic and acidic residues" evidence="8">
    <location>
        <begin position="52"/>
        <end position="62"/>
    </location>
</feature>
<evidence type="ECO:0000256" key="6">
    <source>
        <dbReference type="ARBA" id="ARBA00022989"/>
    </source>
</evidence>
<evidence type="ECO:0000256" key="5">
    <source>
        <dbReference type="ARBA" id="ARBA00022692"/>
    </source>
</evidence>
<evidence type="ECO:0000256" key="3">
    <source>
        <dbReference type="ARBA" id="ARBA00022448"/>
    </source>
</evidence>
<dbReference type="Proteomes" id="UP001515480">
    <property type="component" value="Unassembled WGS sequence"/>
</dbReference>
<dbReference type="GO" id="GO:0008643">
    <property type="term" value="P:carbohydrate transport"/>
    <property type="evidence" value="ECO:0007669"/>
    <property type="project" value="InterPro"/>
</dbReference>
<evidence type="ECO:0000256" key="4">
    <source>
        <dbReference type="ARBA" id="ARBA00022475"/>
    </source>
</evidence>
<dbReference type="PANTHER" id="PTHR11328:SF24">
    <property type="entry name" value="MAJOR FACILITATOR SUPERFAMILY (MFS) PROFILE DOMAIN-CONTAINING PROTEIN"/>
    <property type="match status" value="1"/>
</dbReference>
<dbReference type="InterPro" id="IPR039672">
    <property type="entry name" value="MFS_2"/>
</dbReference>
<protein>
    <recommendedName>
        <fullName evidence="12">Solute carrier family 40 protein</fullName>
    </recommendedName>
</protein>
<keyword evidence="5 9" id="KW-0812">Transmembrane</keyword>
<feature type="compositionally biased region" description="Low complexity" evidence="8">
    <location>
        <begin position="33"/>
        <end position="45"/>
    </location>
</feature>
<name>A0AB34JBT6_PRYPA</name>
<keyword evidence="3" id="KW-0813">Transport</keyword>
<feature type="transmembrane region" description="Helical" evidence="9">
    <location>
        <begin position="652"/>
        <end position="673"/>
    </location>
</feature>
<feature type="region of interest" description="Disordered" evidence="8">
    <location>
        <begin position="1"/>
        <end position="64"/>
    </location>
</feature>
<evidence type="ECO:0000256" key="9">
    <source>
        <dbReference type="SAM" id="Phobius"/>
    </source>
</evidence>
<feature type="region of interest" description="Disordered" evidence="8">
    <location>
        <begin position="177"/>
        <end position="241"/>
    </location>
</feature>
<dbReference type="InterPro" id="IPR036259">
    <property type="entry name" value="MFS_trans_sf"/>
</dbReference>
<organism evidence="10 11">
    <name type="scientific">Prymnesium parvum</name>
    <name type="common">Toxic golden alga</name>
    <dbReference type="NCBI Taxonomy" id="97485"/>
    <lineage>
        <taxon>Eukaryota</taxon>
        <taxon>Haptista</taxon>
        <taxon>Haptophyta</taxon>
        <taxon>Prymnesiophyceae</taxon>
        <taxon>Prymnesiales</taxon>
        <taxon>Prymnesiaceae</taxon>
        <taxon>Prymnesium</taxon>
    </lineage>
</organism>
<feature type="transmembrane region" description="Helical" evidence="9">
    <location>
        <begin position="719"/>
        <end position="743"/>
    </location>
</feature>
<feature type="transmembrane region" description="Helical" evidence="9">
    <location>
        <begin position="293"/>
        <end position="315"/>
    </location>
</feature>
<evidence type="ECO:0000256" key="2">
    <source>
        <dbReference type="ARBA" id="ARBA00008335"/>
    </source>
</evidence>
<comment type="subcellular location">
    <subcellularLocation>
        <location evidence="1">Cell membrane</location>
        <topology evidence="1">Multi-pass membrane protein</topology>
    </subcellularLocation>
</comment>
<dbReference type="GO" id="GO:0006814">
    <property type="term" value="P:sodium ion transport"/>
    <property type="evidence" value="ECO:0007669"/>
    <property type="project" value="InterPro"/>
</dbReference>
<feature type="transmembrane region" description="Helical" evidence="9">
    <location>
        <begin position="900"/>
        <end position="923"/>
    </location>
</feature>
<feature type="transmembrane region" description="Helical" evidence="9">
    <location>
        <begin position="810"/>
        <end position="833"/>
    </location>
</feature>
<feature type="transmembrane region" description="Helical" evidence="9">
    <location>
        <begin position="327"/>
        <end position="352"/>
    </location>
</feature>
<keyword evidence="11" id="KW-1185">Reference proteome</keyword>
<evidence type="ECO:0008006" key="12">
    <source>
        <dbReference type="Google" id="ProtNLM"/>
    </source>
</evidence>
<dbReference type="GO" id="GO:0015293">
    <property type="term" value="F:symporter activity"/>
    <property type="evidence" value="ECO:0007669"/>
    <property type="project" value="InterPro"/>
</dbReference>
<feature type="region of interest" description="Disordered" evidence="8">
    <location>
        <begin position="259"/>
        <end position="284"/>
    </location>
</feature>
<keyword evidence="7 9" id="KW-0472">Membrane</keyword>
<feature type="compositionally biased region" description="Low complexity" evidence="8">
    <location>
        <begin position="261"/>
        <end position="272"/>
    </location>
</feature>
<feature type="compositionally biased region" description="Basic and acidic residues" evidence="8">
    <location>
        <begin position="207"/>
        <end position="228"/>
    </location>
</feature>
<dbReference type="Pfam" id="PF13347">
    <property type="entry name" value="MFS_2"/>
    <property type="match status" value="2"/>
</dbReference>
<sequence>MGQPPQKQQQAAQSSTETTGAVLCQSRPDRFHSPSSSGGARPGSALRPAQGAEEHTKPESEHHPHHTNIVMAGLHRVHAGGRAVLHGPMHFAAGEGPLPTIHEMAGGMKAGLHAVKEGGKAMLHAAHMHPVAGDGQPHHHHMPGIIAPIKAGFSAIKEGRKAVMHAGNSAIRESGKFLSGASPQASPPASPHLLSGRGAKRQPIGEAARRTEGRDSSRERRSTSRESDYSPSRSSSTAMRHVSHVFHATVSMVSTPMMRMSSLDQSSSPASDSESDDEEAAIKRAEKPSLSKTLVLCFIPIKGAFGFANFTSNYASMVYTESYGMSVGALSTVTSVAKCVDFLIGFCIGHLSDGFHSRWGRRKPFVVVGGPVAALMLFLLVNPPPQFLGGQYRQTNASADSQHAGIAQLCDAAMSLGNCEAVRRCVATNIAEGSLPSWLGVAHGSMPGLPTGVASASGWLAVWFLVTYGLKFCGGHTVANIPYDAMAMELTEDGDQRSQLLAFKGIAGLMGYFFSIVMTVAINLLIDSSMTTQAAYLGSTGTVMILLAVGLFTYGVHERPDAEQTKASGFVPSIRDLLNNGPYVNYLVIKLCLAFAVGLPQAILIFFIKYYIEYENSVMILNLSTMELILFSGFLMQPVLRLTKSIGKKEALAMMTTLLATAFGTLSFIPPRIFRDYNLIFLFIPFVSLGSISATLIPESILADIIDYDELHSGQRRSGVYVVLETNIMQLLGIAAQVIPLLLLSHYGYQNNGGCSCGCGTKCPAPFMRWSCPGDVGYACSGTFGRRNVPFFGDHERDPPCLEEPESVRLVIIVFFSYLPTIFFLLAVIPTWLAPIDTQSRLQIVEQTKLRQSGEPAYDPLTGVALPPLPTEEEREEMNVLMHFDEEELEMYEQHGFGRIAMVLAARLLVWLAISGALVFLMYSTYGTPTFEQAVSMGTILLTIALSAVIWETLRLHSLYADMDELEGYRRTVTLIANMESNEWSHSGEAEEHHAGARTPSRSPSRNTEGTSPSQLYSA</sequence>
<feature type="transmembrane region" description="Helical" evidence="9">
    <location>
        <begin position="618"/>
        <end position="640"/>
    </location>
</feature>
<dbReference type="PANTHER" id="PTHR11328">
    <property type="entry name" value="MAJOR FACILITATOR SUPERFAMILY DOMAIN-CONTAINING PROTEIN"/>
    <property type="match status" value="1"/>
</dbReference>
<feature type="compositionally biased region" description="Polar residues" evidence="8">
    <location>
        <begin position="1000"/>
        <end position="1019"/>
    </location>
</feature>
<dbReference type="AlphaFoldDB" id="A0AB34JBT6"/>
<dbReference type="SUPFAM" id="SSF103473">
    <property type="entry name" value="MFS general substrate transporter"/>
    <property type="match status" value="1"/>
</dbReference>
<feature type="compositionally biased region" description="Basic and acidic residues" evidence="8">
    <location>
        <begin position="986"/>
        <end position="995"/>
    </location>
</feature>
<comment type="similarity">
    <text evidence="2">Belongs to the major facilitator superfamily.</text>
</comment>
<evidence type="ECO:0000313" key="10">
    <source>
        <dbReference type="EMBL" id="KAL1519041.1"/>
    </source>
</evidence>
<feature type="transmembrane region" description="Helical" evidence="9">
    <location>
        <begin position="935"/>
        <end position="954"/>
    </location>
</feature>
<comment type="caution">
    <text evidence="10">The sequence shown here is derived from an EMBL/GenBank/DDBJ whole genome shotgun (WGS) entry which is preliminary data.</text>
</comment>
<evidence type="ECO:0000256" key="7">
    <source>
        <dbReference type="ARBA" id="ARBA00023136"/>
    </source>
</evidence>
<evidence type="ECO:0000256" key="8">
    <source>
        <dbReference type="SAM" id="MobiDB-lite"/>
    </source>
</evidence>
<dbReference type="GO" id="GO:0005886">
    <property type="term" value="C:plasma membrane"/>
    <property type="evidence" value="ECO:0007669"/>
    <property type="project" value="UniProtKB-SubCell"/>
</dbReference>
<keyword evidence="4" id="KW-1003">Cell membrane</keyword>
<feature type="transmembrane region" description="Helical" evidence="9">
    <location>
        <begin position="500"/>
        <end position="522"/>
    </location>
</feature>
<reference evidence="10 11" key="1">
    <citation type="journal article" date="2024" name="Science">
        <title>Giant polyketide synthase enzymes in the biosynthesis of giant marine polyether toxins.</title>
        <authorList>
            <person name="Fallon T.R."/>
            <person name="Shende V.V."/>
            <person name="Wierzbicki I.H."/>
            <person name="Pendleton A.L."/>
            <person name="Watervoot N.F."/>
            <person name="Auber R.P."/>
            <person name="Gonzalez D.J."/>
            <person name="Wisecaver J.H."/>
            <person name="Moore B.S."/>
        </authorList>
    </citation>
    <scope>NUCLEOTIDE SEQUENCE [LARGE SCALE GENOMIC DNA]</scope>
    <source>
        <strain evidence="10 11">12B1</strain>
    </source>
</reference>
<dbReference type="EMBL" id="JBGBPQ010000010">
    <property type="protein sequence ID" value="KAL1519041.1"/>
    <property type="molecule type" value="Genomic_DNA"/>
</dbReference>
<evidence type="ECO:0000256" key="1">
    <source>
        <dbReference type="ARBA" id="ARBA00004651"/>
    </source>
</evidence>
<feature type="transmembrane region" description="Helical" evidence="9">
    <location>
        <begin position="534"/>
        <end position="556"/>
    </location>
</feature>
<accession>A0AB34JBT6</accession>
<feature type="transmembrane region" description="Helical" evidence="9">
    <location>
        <begin position="364"/>
        <end position="381"/>
    </location>
</feature>
<dbReference type="PROSITE" id="PS00872">
    <property type="entry name" value="NA_GALACTOSIDE_SYMP"/>
    <property type="match status" value="1"/>
</dbReference>